<keyword evidence="3 4" id="KW-0539">Nucleus</keyword>
<dbReference type="AlphaFoldDB" id="A0A1G4K3I1"/>
<dbReference type="PANTHER" id="PTHR11225:SF4">
    <property type="entry name" value="NUCLEAR PORE COMPLEX PROTEIN NUP93"/>
    <property type="match status" value="1"/>
</dbReference>
<keyword evidence="4" id="KW-0472">Membrane</keyword>
<evidence type="ECO:0000313" key="6">
    <source>
        <dbReference type="EMBL" id="SCU98098.1"/>
    </source>
</evidence>
<dbReference type="GO" id="GO:0005643">
    <property type="term" value="C:nuclear pore"/>
    <property type="evidence" value="ECO:0007669"/>
    <property type="project" value="UniProtKB-SubCell"/>
</dbReference>
<keyword evidence="4" id="KW-0811">Translocation</keyword>
<keyword evidence="7" id="KW-1185">Reference proteome</keyword>
<dbReference type="EMBL" id="LT598467">
    <property type="protein sequence ID" value="SCU98098.1"/>
    <property type="molecule type" value="Genomic_DNA"/>
</dbReference>
<keyword evidence="4" id="KW-0906">Nuclear pore complex</keyword>
<evidence type="ECO:0000256" key="5">
    <source>
        <dbReference type="SAM" id="MobiDB-lite"/>
    </source>
</evidence>
<protein>
    <recommendedName>
        <fullName evidence="4">Nuclear pore protein</fullName>
    </recommendedName>
</protein>
<dbReference type="PANTHER" id="PTHR11225">
    <property type="entry name" value="NUCLEAR PORE COMPLEX PROTEIN NUP93 NUCLEOPORIN NUP93 DEAD EYE PROTEIN"/>
    <property type="match status" value="1"/>
</dbReference>
<dbReference type="GO" id="GO:0006606">
    <property type="term" value="P:protein import into nucleus"/>
    <property type="evidence" value="ECO:0007669"/>
    <property type="project" value="TreeGrafter"/>
</dbReference>
<dbReference type="Pfam" id="PF04097">
    <property type="entry name" value="Nic96"/>
    <property type="match status" value="1"/>
</dbReference>
<evidence type="ECO:0000313" key="7">
    <source>
        <dbReference type="Proteomes" id="UP000191024"/>
    </source>
</evidence>
<evidence type="ECO:0000256" key="4">
    <source>
        <dbReference type="RuleBase" id="RU364035"/>
    </source>
</evidence>
<keyword evidence="4" id="KW-0653">Protein transport</keyword>
<organism evidence="6 7">
    <name type="scientific">Lachancea mirantina</name>
    <dbReference type="NCBI Taxonomy" id="1230905"/>
    <lineage>
        <taxon>Eukaryota</taxon>
        <taxon>Fungi</taxon>
        <taxon>Dikarya</taxon>
        <taxon>Ascomycota</taxon>
        <taxon>Saccharomycotina</taxon>
        <taxon>Saccharomycetes</taxon>
        <taxon>Saccharomycetales</taxon>
        <taxon>Saccharomycetaceae</taxon>
        <taxon>Lachancea</taxon>
    </lineage>
</organism>
<reference evidence="7" key="1">
    <citation type="submission" date="2016-03" db="EMBL/GenBank/DDBJ databases">
        <authorList>
            <person name="Devillers H."/>
        </authorList>
    </citation>
    <scope>NUCLEOTIDE SEQUENCE [LARGE SCALE GENOMIC DNA]</scope>
</reference>
<evidence type="ECO:0000256" key="3">
    <source>
        <dbReference type="ARBA" id="ARBA00023242"/>
    </source>
</evidence>
<accession>A0A1G4K3I1</accession>
<gene>
    <name evidence="6" type="ORF">LAMI_0F13014G</name>
</gene>
<evidence type="ECO:0000256" key="2">
    <source>
        <dbReference type="ARBA" id="ARBA00010186"/>
    </source>
</evidence>
<dbReference type="Proteomes" id="UP000191024">
    <property type="component" value="Chromosome F"/>
</dbReference>
<proteinExistence type="inferred from homology"/>
<feature type="region of interest" description="Disordered" evidence="5">
    <location>
        <begin position="1"/>
        <end position="21"/>
    </location>
</feature>
<dbReference type="STRING" id="1230905.A0A1G4K3I1"/>
<evidence type="ECO:0000256" key="1">
    <source>
        <dbReference type="ARBA" id="ARBA00004259"/>
    </source>
</evidence>
<dbReference type="InterPro" id="IPR007231">
    <property type="entry name" value="Nucleoporin_int_Nup93/Nic96"/>
</dbReference>
<sequence length="847" mass="96644">MTRPNENANASQPTTSDGLSNRCTKLLGDLIESSRNLPSSGSDLGTITLSVNEIKRRARELRAMKKADSNHTKAHYLLANSGVSIQDVDYCLASLESRQLVEQHISKESDGDLDAYLRVKKNENILSSIEQSLMCAAKDFDVFVNQNFNFDWEKRKEEVRENFGILMKKHKSNSKTSSASSSSRSFPWGSSGRRILDGESKLNVNENYSVRKKFEKYAIIINSFNNARQADRSFNLPKEFLTQFSSSSDYSDRQIHESWKILDEVQSYNTVTVASRHYLERHFLSYVDDLYKKNLSEGLPTNANKVKSFIECKLKNPDNTWKHPNLTVVNGLPVWALIFYLLRAGLAKDALEVAIAHKLSFKKVEQSFLSYFKAYMASPNQNLPHELVTRLHTEYNQHIKNSLDGDPYRTAVYKIVGRCDLTRKNIPTIVLSIEDWLWVHLMLIKEEVSSDEPIYERYGLKDFQGLITSYGASRFQNNFLQVLLLSGLYEHAVEYAYTLSESDAVHLAIALASRNMISVSNYDASDAKSFVSLKGEKKELNFAMLIGNFTSSFKFTDPRIAVEYLILIAMNEDKDQVSLCHEALRELVLETKEFTILLGKVNRDGTRIPGVIEERQGLLRLSDEQEFLHRITEQAASKADEDGRTYDSLLLYQLADEYDTVICTVNKLLSGLLSNTDLDQPLLNLDDNSETNPVLIAKRIMGIYINNLEIAKTIRSKSKENCLLFLKLVDIRRVYLNEEWRRALELIEEVDLIPFADESSCRTKAQEFSTLHPEVLKVISNLLIITMSCISHIVDQLKRSDYPSVAKEEQSAALRKVAKNCMIYAGMIQYKMPRETYSILINFEVDI</sequence>
<dbReference type="OrthoDB" id="1918363at2759"/>
<keyword evidence="4" id="KW-0813">Transport</keyword>
<dbReference type="GO" id="GO:0017056">
    <property type="term" value="F:structural constituent of nuclear pore"/>
    <property type="evidence" value="ECO:0007669"/>
    <property type="project" value="InterPro"/>
</dbReference>
<comment type="similarity">
    <text evidence="2 4">Belongs to the nucleoporin interacting component (NIC) family.</text>
</comment>
<comment type="subcellular location">
    <subcellularLocation>
        <location evidence="1">Nucleus envelope</location>
    </subcellularLocation>
    <subcellularLocation>
        <location evidence="4">Nucleus</location>
        <location evidence="4">Nuclear pore complex</location>
    </subcellularLocation>
</comment>
<name>A0A1G4K3I1_9SACH</name>
<dbReference type="GO" id="GO:0016973">
    <property type="term" value="P:poly(A)+ mRNA export from nucleus"/>
    <property type="evidence" value="ECO:0007669"/>
    <property type="project" value="TreeGrafter"/>
</dbReference>
<keyword evidence="4" id="KW-0509">mRNA transport</keyword>